<reference evidence="8 9" key="1">
    <citation type="journal article" date="2018" name="Plant J.">
        <title>Genome sequences of Chlorella sorokiniana UTEX 1602 and Micractinium conductrix SAG 241.80: implications to maltose excretion by a green alga.</title>
        <authorList>
            <person name="Arriola M.B."/>
            <person name="Velmurugan N."/>
            <person name="Zhang Y."/>
            <person name="Plunkett M.H."/>
            <person name="Hondzo H."/>
            <person name="Barney B.M."/>
        </authorList>
    </citation>
    <scope>NUCLEOTIDE SEQUENCE [LARGE SCALE GENOMIC DNA]</scope>
    <source>
        <strain evidence="9">UTEX 1602</strain>
    </source>
</reference>
<feature type="transmembrane region" description="Helical" evidence="6">
    <location>
        <begin position="74"/>
        <end position="92"/>
    </location>
</feature>
<keyword evidence="4 6" id="KW-0472">Membrane</keyword>
<dbReference type="PANTHER" id="PTHR11132">
    <property type="entry name" value="SOLUTE CARRIER FAMILY 35"/>
    <property type="match status" value="1"/>
</dbReference>
<comment type="caution">
    <text evidence="8">The sequence shown here is derived from an EMBL/GenBank/DDBJ whole genome shotgun (WGS) entry which is preliminary data.</text>
</comment>
<accession>A0A2P6TUL4</accession>
<evidence type="ECO:0000256" key="4">
    <source>
        <dbReference type="ARBA" id="ARBA00023136"/>
    </source>
</evidence>
<feature type="transmembrane region" description="Helical" evidence="6">
    <location>
        <begin position="187"/>
        <end position="205"/>
    </location>
</feature>
<keyword evidence="9" id="KW-1185">Reference proteome</keyword>
<evidence type="ECO:0000256" key="6">
    <source>
        <dbReference type="SAM" id="Phobius"/>
    </source>
</evidence>
<feature type="domain" description="Sugar phosphate transporter" evidence="7">
    <location>
        <begin position="25"/>
        <end position="299"/>
    </location>
</feature>
<feature type="transmembrane region" description="Helical" evidence="6">
    <location>
        <begin position="126"/>
        <end position="143"/>
    </location>
</feature>
<dbReference type="Proteomes" id="UP000239899">
    <property type="component" value="Unassembled WGS sequence"/>
</dbReference>
<keyword evidence="3 6" id="KW-1133">Transmembrane helix</keyword>
<evidence type="ECO:0000256" key="1">
    <source>
        <dbReference type="ARBA" id="ARBA00004141"/>
    </source>
</evidence>
<proteinExistence type="predicted"/>
<dbReference type="InterPro" id="IPR004853">
    <property type="entry name" value="Sugar_P_trans_dom"/>
</dbReference>
<keyword evidence="2 6" id="KW-0812">Transmembrane</keyword>
<sequence>MVAVPAALAPVVYGLLNIASATGIVFANKSVFSIFNFHFTYALTLIHTLTTWVGMQGFLRLKMFEPKHVKRRQLLPLAAAYVAYIVLCNLNLNINPVGFYQITKIAVAPAVLAIDYLYYGRKASPRVTASVLVVCLGVGMATITDPQISSNLAGLTAGFGSVGATALYQIWAGSKQKELGLGSMQLLHQYVPLAAMLLGVLVPLCEPMGWSSREPGTILGYTFTPGSVVAIAISSVLGLLVNLSTFLVIGATSSLTYNVVGHIKTVLILTGGVIFFGDTMPPKKMAGIAAAMSGIIWYSQIKLAEARQSAAAKLLPQAVSLNDIGMAAQQVAAAEQHKAAALHKASDSEPQPEQGKLLGGPMSPRQRRTGALPVLLGAR</sequence>
<comment type="subcellular location">
    <subcellularLocation>
        <location evidence="1">Membrane</location>
        <topology evidence="1">Multi-pass membrane protein</topology>
    </subcellularLocation>
</comment>
<dbReference type="OrthoDB" id="5547497at2759"/>
<feature type="transmembrane region" description="Helical" evidence="6">
    <location>
        <begin position="98"/>
        <end position="119"/>
    </location>
</feature>
<evidence type="ECO:0000313" key="9">
    <source>
        <dbReference type="Proteomes" id="UP000239899"/>
    </source>
</evidence>
<dbReference type="EMBL" id="LHPG02000006">
    <property type="protein sequence ID" value="PRW57726.1"/>
    <property type="molecule type" value="Genomic_DNA"/>
</dbReference>
<name>A0A2P6TUL4_CHLSO</name>
<evidence type="ECO:0000259" key="7">
    <source>
        <dbReference type="Pfam" id="PF03151"/>
    </source>
</evidence>
<feature type="transmembrane region" description="Helical" evidence="6">
    <location>
        <begin position="255"/>
        <end position="276"/>
    </location>
</feature>
<evidence type="ECO:0000256" key="2">
    <source>
        <dbReference type="ARBA" id="ARBA00022692"/>
    </source>
</evidence>
<feature type="region of interest" description="Disordered" evidence="5">
    <location>
        <begin position="339"/>
        <end position="379"/>
    </location>
</feature>
<dbReference type="Pfam" id="PF03151">
    <property type="entry name" value="TPT"/>
    <property type="match status" value="1"/>
</dbReference>
<evidence type="ECO:0000256" key="3">
    <source>
        <dbReference type="ARBA" id="ARBA00022989"/>
    </source>
</evidence>
<dbReference type="InterPro" id="IPR050186">
    <property type="entry name" value="TPT_transporter"/>
</dbReference>
<feature type="transmembrane region" description="Helical" evidence="6">
    <location>
        <begin position="226"/>
        <end position="249"/>
    </location>
</feature>
<organism evidence="8 9">
    <name type="scientific">Chlorella sorokiniana</name>
    <name type="common">Freshwater green alga</name>
    <dbReference type="NCBI Taxonomy" id="3076"/>
    <lineage>
        <taxon>Eukaryota</taxon>
        <taxon>Viridiplantae</taxon>
        <taxon>Chlorophyta</taxon>
        <taxon>core chlorophytes</taxon>
        <taxon>Trebouxiophyceae</taxon>
        <taxon>Chlorellales</taxon>
        <taxon>Chlorellaceae</taxon>
        <taxon>Chlorella clade</taxon>
        <taxon>Chlorella</taxon>
    </lineage>
</organism>
<feature type="transmembrane region" description="Helical" evidence="6">
    <location>
        <begin position="31"/>
        <end position="53"/>
    </location>
</feature>
<evidence type="ECO:0000313" key="8">
    <source>
        <dbReference type="EMBL" id="PRW57726.1"/>
    </source>
</evidence>
<dbReference type="GO" id="GO:0016020">
    <property type="term" value="C:membrane"/>
    <property type="evidence" value="ECO:0007669"/>
    <property type="project" value="UniProtKB-SubCell"/>
</dbReference>
<protein>
    <submittedName>
        <fullName evidence="8">Solute carrier family 35 member E3 isoform B</fullName>
    </submittedName>
</protein>
<evidence type="ECO:0000256" key="5">
    <source>
        <dbReference type="SAM" id="MobiDB-lite"/>
    </source>
</evidence>
<dbReference type="AlphaFoldDB" id="A0A2P6TUL4"/>
<gene>
    <name evidence="8" type="ORF">C2E21_3578</name>
</gene>